<keyword evidence="7 8" id="KW-0472">Membrane</keyword>
<evidence type="ECO:0000256" key="6">
    <source>
        <dbReference type="ARBA" id="ARBA00022989"/>
    </source>
</evidence>
<comment type="subcellular location">
    <subcellularLocation>
        <location evidence="1 8">Cell membrane</location>
        <topology evidence="1 8">Multi-pass membrane protein</topology>
    </subcellularLocation>
</comment>
<dbReference type="Pfam" id="PF00528">
    <property type="entry name" value="BPD_transp_1"/>
    <property type="match status" value="1"/>
</dbReference>
<evidence type="ECO:0000313" key="12">
    <source>
        <dbReference type="Proteomes" id="UP000585272"/>
    </source>
</evidence>
<sequence>MDTLDPTRPTGAAGATAPAAPPPASPPARERSRRPSWRLLAPVGGLYGVQFVVPLAFLVVMSFWIPVAGGSPEAGFTLDNYRDVLGDGFTLGIFWRTLTMGVATGLLCLALGFPVAYGIVRAPRRWRTPLLLLVLMPFLVSAVIRSFGWMVLLADNGIVTRLLRGIGLVDGGLMYTMPGLIIAMTHVFLPIMVLVLYGVLERIDPRLEEAAANLGASRPRTVAFVVFPLALPGVLAGTLLVLTLAMSSFVTPAMIAGPRLRVVATEIYDQAVNLLNWPLAAAMAILLMALILAVSALFTRVLMRIVPGGTR</sequence>
<evidence type="ECO:0000256" key="2">
    <source>
        <dbReference type="ARBA" id="ARBA00007069"/>
    </source>
</evidence>
<dbReference type="RefSeq" id="WP_183338038.1">
    <property type="nucleotide sequence ID" value="NZ_JACHNU010000001.1"/>
</dbReference>
<evidence type="ECO:0000313" key="11">
    <source>
        <dbReference type="EMBL" id="MBB4660585.1"/>
    </source>
</evidence>
<reference evidence="11 12" key="1">
    <citation type="submission" date="2020-08" db="EMBL/GenBank/DDBJ databases">
        <title>Genomic Encyclopedia of Archaeal and Bacterial Type Strains, Phase II (KMG-II): from individual species to whole genera.</title>
        <authorList>
            <person name="Goeker M."/>
        </authorList>
    </citation>
    <scope>NUCLEOTIDE SEQUENCE [LARGE SCALE GENOMIC DNA]</scope>
    <source>
        <strain evidence="11 12">DSM 23288</strain>
    </source>
</reference>
<dbReference type="GO" id="GO:0055085">
    <property type="term" value="P:transmembrane transport"/>
    <property type="evidence" value="ECO:0007669"/>
    <property type="project" value="InterPro"/>
</dbReference>
<evidence type="ECO:0000256" key="4">
    <source>
        <dbReference type="ARBA" id="ARBA00022475"/>
    </source>
</evidence>
<evidence type="ECO:0000256" key="9">
    <source>
        <dbReference type="SAM" id="MobiDB-lite"/>
    </source>
</evidence>
<dbReference type="PROSITE" id="PS50928">
    <property type="entry name" value="ABC_TM1"/>
    <property type="match status" value="1"/>
</dbReference>
<feature type="transmembrane region" description="Helical" evidence="8">
    <location>
        <begin position="93"/>
        <end position="118"/>
    </location>
</feature>
<evidence type="ECO:0000256" key="7">
    <source>
        <dbReference type="ARBA" id="ARBA00023136"/>
    </source>
</evidence>
<feature type="transmembrane region" description="Helical" evidence="8">
    <location>
        <begin position="130"/>
        <end position="152"/>
    </location>
</feature>
<name>A0A840I8D5_9ACTN</name>
<dbReference type="InterPro" id="IPR000515">
    <property type="entry name" value="MetI-like"/>
</dbReference>
<dbReference type="SUPFAM" id="SSF161098">
    <property type="entry name" value="MetI-like"/>
    <property type="match status" value="1"/>
</dbReference>
<evidence type="ECO:0000256" key="5">
    <source>
        <dbReference type="ARBA" id="ARBA00022692"/>
    </source>
</evidence>
<feature type="transmembrane region" description="Helical" evidence="8">
    <location>
        <begin position="279"/>
        <end position="303"/>
    </location>
</feature>
<comment type="caution">
    <text evidence="11">The sequence shown here is derived from an EMBL/GenBank/DDBJ whole genome shotgun (WGS) entry which is preliminary data.</text>
</comment>
<evidence type="ECO:0000256" key="3">
    <source>
        <dbReference type="ARBA" id="ARBA00022448"/>
    </source>
</evidence>
<feature type="transmembrane region" description="Helical" evidence="8">
    <location>
        <begin position="221"/>
        <end position="245"/>
    </location>
</feature>
<feature type="domain" description="ABC transmembrane type-1" evidence="10">
    <location>
        <begin position="94"/>
        <end position="298"/>
    </location>
</feature>
<keyword evidence="12" id="KW-1185">Reference proteome</keyword>
<dbReference type="CDD" id="cd06261">
    <property type="entry name" value="TM_PBP2"/>
    <property type="match status" value="1"/>
</dbReference>
<dbReference type="EMBL" id="JACHNU010000001">
    <property type="protein sequence ID" value="MBB4660585.1"/>
    <property type="molecule type" value="Genomic_DNA"/>
</dbReference>
<dbReference type="Proteomes" id="UP000585272">
    <property type="component" value="Unassembled WGS sequence"/>
</dbReference>
<dbReference type="AlphaFoldDB" id="A0A840I8D5"/>
<feature type="compositionally biased region" description="Low complexity" evidence="9">
    <location>
        <begin position="1"/>
        <end position="18"/>
    </location>
</feature>
<keyword evidence="4" id="KW-1003">Cell membrane</keyword>
<organism evidence="11 12">
    <name type="scientific">Conexibacter arvalis</name>
    <dbReference type="NCBI Taxonomy" id="912552"/>
    <lineage>
        <taxon>Bacteria</taxon>
        <taxon>Bacillati</taxon>
        <taxon>Actinomycetota</taxon>
        <taxon>Thermoleophilia</taxon>
        <taxon>Solirubrobacterales</taxon>
        <taxon>Conexibacteraceae</taxon>
        <taxon>Conexibacter</taxon>
    </lineage>
</organism>
<dbReference type="Gene3D" id="1.10.3720.10">
    <property type="entry name" value="MetI-like"/>
    <property type="match status" value="1"/>
</dbReference>
<gene>
    <name evidence="11" type="ORF">BDZ31_000158</name>
</gene>
<dbReference type="GO" id="GO:0005886">
    <property type="term" value="C:plasma membrane"/>
    <property type="evidence" value="ECO:0007669"/>
    <property type="project" value="UniProtKB-SubCell"/>
</dbReference>
<accession>A0A840I8D5</accession>
<feature type="transmembrane region" description="Helical" evidence="8">
    <location>
        <begin position="39"/>
        <end position="65"/>
    </location>
</feature>
<dbReference type="PANTHER" id="PTHR42929">
    <property type="entry name" value="INNER MEMBRANE ABC TRANSPORTER PERMEASE PROTEIN YDCU-RELATED-RELATED"/>
    <property type="match status" value="1"/>
</dbReference>
<keyword evidence="5 8" id="KW-0812">Transmembrane</keyword>
<evidence type="ECO:0000256" key="8">
    <source>
        <dbReference type="RuleBase" id="RU363032"/>
    </source>
</evidence>
<evidence type="ECO:0000259" key="10">
    <source>
        <dbReference type="PROSITE" id="PS50928"/>
    </source>
</evidence>
<protein>
    <submittedName>
        <fullName evidence="11">Putative spermidine/putrescine transport system permease protein</fullName>
    </submittedName>
</protein>
<keyword evidence="3 8" id="KW-0813">Transport</keyword>
<dbReference type="InterPro" id="IPR035906">
    <property type="entry name" value="MetI-like_sf"/>
</dbReference>
<feature type="region of interest" description="Disordered" evidence="9">
    <location>
        <begin position="1"/>
        <end position="33"/>
    </location>
</feature>
<comment type="similarity">
    <text evidence="2">Belongs to the binding-protein-dependent transport system permease family. CysTW subfamily.</text>
</comment>
<dbReference type="PANTHER" id="PTHR42929:SF5">
    <property type="entry name" value="ABC TRANSPORTER PERMEASE PROTEIN"/>
    <property type="match status" value="1"/>
</dbReference>
<keyword evidence="6 8" id="KW-1133">Transmembrane helix</keyword>
<proteinExistence type="inferred from homology"/>
<feature type="transmembrane region" description="Helical" evidence="8">
    <location>
        <begin position="172"/>
        <end position="200"/>
    </location>
</feature>
<evidence type="ECO:0000256" key="1">
    <source>
        <dbReference type="ARBA" id="ARBA00004651"/>
    </source>
</evidence>